<feature type="transmembrane region" description="Helical" evidence="2">
    <location>
        <begin position="249"/>
        <end position="267"/>
    </location>
</feature>
<name>A0ABS5AN42_9PSEU</name>
<keyword evidence="2" id="KW-0472">Membrane</keyword>
<feature type="region of interest" description="Disordered" evidence="1">
    <location>
        <begin position="366"/>
        <end position="385"/>
    </location>
</feature>
<feature type="domain" description="VanZ-like" evidence="3">
    <location>
        <begin position="48"/>
        <end position="188"/>
    </location>
</feature>
<dbReference type="PANTHER" id="PTHR36834:SF1">
    <property type="entry name" value="INTEGRAL MEMBRANE PROTEIN"/>
    <property type="match status" value="1"/>
</dbReference>
<protein>
    <recommendedName>
        <fullName evidence="3">VanZ-like domain-containing protein</fullName>
    </recommendedName>
</protein>
<organism evidence="4 5">
    <name type="scientific">Crossiella equi</name>
    <dbReference type="NCBI Taxonomy" id="130796"/>
    <lineage>
        <taxon>Bacteria</taxon>
        <taxon>Bacillati</taxon>
        <taxon>Actinomycetota</taxon>
        <taxon>Actinomycetes</taxon>
        <taxon>Pseudonocardiales</taxon>
        <taxon>Pseudonocardiaceae</taxon>
        <taxon>Crossiella</taxon>
    </lineage>
</organism>
<dbReference type="InterPro" id="IPR053150">
    <property type="entry name" value="Teicoplanin_resist-assoc"/>
</dbReference>
<keyword evidence="2" id="KW-1133">Transmembrane helix</keyword>
<feature type="transmembrane region" description="Helical" evidence="2">
    <location>
        <begin position="288"/>
        <end position="314"/>
    </location>
</feature>
<dbReference type="Proteomes" id="UP001519363">
    <property type="component" value="Unassembled WGS sequence"/>
</dbReference>
<reference evidence="4 5" key="1">
    <citation type="submission" date="2021-03" db="EMBL/GenBank/DDBJ databases">
        <title>Sequencing the genomes of 1000 actinobacteria strains.</title>
        <authorList>
            <person name="Klenk H.-P."/>
        </authorList>
    </citation>
    <scope>NUCLEOTIDE SEQUENCE [LARGE SCALE GENOMIC DNA]</scope>
    <source>
        <strain evidence="4 5">DSM 44580</strain>
    </source>
</reference>
<feature type="transmembrane region" description="Helical" evidence="2">
    <location>
        <begin position="171"/>
        <end position="191"/>
    </location>
</feature>
<accession>A0ABS5AN42</accession>
<comment type="caution">
    <text evidence="4">The sequence shown here is derived from an EMBL/GenBank/DDBJ whole genome shotgun (WGS) entry which is preliminary data.</text>
</comment>
<feature type="transmembrane region" description="Helical" evidence="2">
    <location>
        <begin position="326"/>
        <end position="344"/>
    </location>
</feature>
<evidence type="ECO:0000313" key="5">
    <source>
        <dbReference type="Proteomes" id="UP001519363"/>
    </source>
</evidence>
<evidence type="ECO:0000256" key="1">
    <source>
        <dbReference type="SAM" id="MobiDB-lite"/>
    </source>
</evidence>
<feature type="transmembrane region" description="Helical" evidence="2">
    <location>
        <begin position="132"/>
        <end position="159"/>
    </location>
</feature>
<dbReference type="InterPro" id="IPR006976">
    <property type="entry name" value="VanZ-like"/>
</dbReference>
<evidence type="ECO:0000313" key="4">
    <source>
        <dbReference type="EMBL" id="MBP2477115.1"/>
    </source>
</evidence>
<dbReference type="EMBL" id="JAGIOO010000001">
    <property type="protein sequence ID" value="MBP2477115.1"/>
    <property type="molecule type" value="Genomic_DNA"/>
</dbReference>
<dbReference type="RefSeq" id="WP_086788783.1">
    <property type="nucleotide sequence ID" value="NZ_JAGIOO010000001.1"/>
</dbReference>
<evidence type="ECO:0000259" key="3">
    <source>
        <dbReference type="Pfam" id="PF04892"/>
    </source>
</evidence>
<feature type="transmembrane region" description="Helical" evidence="2">
    <location>
        <begin position="212"/>
        <end position="237"/>
    </location>
</feature>
<keyword evidence="2" id="KW-0812">Transmembrane</keyword>
<evidence type="ECO:0000256" key="2">
    <source>
        <dbReference type="SAM" id="Phobius"/>
    </source>
</evidence>
<feature type="transmembrane region" description="Helical" evidence="2">
    <location>
        <begin position="41"/>
        <end position="61"/>
    </location>
</feature>
<feature type="transmembrane region" description="Helical" evidence="2">
    <location>
        <begin position="6"/>
        <end position="29"/>
    </location>
</feature>
<feature type="transmembrane region" description="Helical" evidence="2">
    <location>
        <begin position="108"/>
        <end position="125"/>
    </location>
</feature>
<proteinExistence type="predicted"/>
<gene>
    <name evidence="4" type="ORF">JOF53_005987</name>
</gene>
<keyword evidence="5" id="KW-1185">Reference proteome</keyword>
<dbReference type="Pfam" id="PF04892">
    <property type="entry name" value="VanZ"/>
    <property type="match status" value="1"/>
</dbReference>
<dbReference type="PANTHER" id="PTHR36834">
    <property type="entry name" value="MEMBRANE PROTEIN-RELATED"/>
    <property type="match status" value="1"/>
</dbReference>
<sequence>MGLRVLPAWVAAIAATAVALVLFVPYVAVRYRRRGDLGAGDAVLAFAFLLYLLALVAYALIPLPPVGPEFCQYYDWVHPQLRPLYALSEWPQVRTWRDLPRLLTSGSFRSWLLNVAFFVPLGVFTRHLFRRGLFACVLLGLGISLLIELTQLTGVWWIYPCAFRVFDVDDLITNTLGTGIGVLFAPLLRLVPGQHAPGEAGAPQPVTRWRRLLGMLCDLLLVWWAGNALALAASAFGLSGPWVPAWAEWWVPALVLLVLTAFGRGASPGQLAVRLRPVQVAGPPGEPGLAAPGLATVLVRWLTGLGGAAVLFGYGTAPSEVPGAPLAWGAAVALLLVHGLFALFGRGTRGISGLLSGLELIDARTPDGGRAPAARRRATNDRQDG</sequence>